<accession>A0A202CHL5</accession>
<feature type="transmembrane region" description="Helical" evidence="1">
    <location>
        <begin position="53"/>
        <end position="71"/>
    </location>
</feature>
<evidence type="ECO:0008006" key="4">
    <source>
        <dbReference type="Google" id="ProtNLM"/>
    </source>
</evidence>
<dbReference type="AlphaFoldDB" id="A0A202CHL5"/>
<dbReference type="Proteomes" id="UP000196355">
    <property type="component" value="Unassembled WGS sequence"/>
</dbReference>
<keyword evidence="1" id="KW-1133">Transmembrane helix</keyword>
<dbReference type="EMBL" id="MVAG01000024">
    <property type="protein sequence ID" value="OVE63291.1"/>
    <property type="molecule type" value="Genomic_DNA"/>
</dbReference>
<evidence type="ECO:0000313" key="2">
    <source>
        <dbReference type="EMBL" id="OVE63291.1"/>
    </source>
</evidence>
<keyword evidence="1" id="KW-0812">Transmembrane</keyword>
<feature type="transmembrane region" description="Helical" evidence="1">
    <location>
        <begin position="78"/>
        <end position="95"/>
    </location>
</feature>
<protein>
    <recommendedName>
        <fullName evidence="4">HTTM domain-containing protein</fullName>
    </recommendedName>
</protein>
<feature type="transmembrane region" description="Helical" evidence="1">
    <location>
        <begin position="198"/>
        <end position="217"/>
    </location>
</feature>
<feature type="transmembrane region" description="Helical" evidence="1">
    <location>
        <begin position="223"/>
        <end position="240"/>
    </location>
</feature>
<sequence>MRDNYELEKQTNYLIKGINFLWFLTKVGSYKTWITERVYPVIPPISSLENIPAFVHQFLFGASLSALLLVVCIKPKRWVLIFLFLSEIMSCLLDTVRWQPWEYMYLCFLLLIIINFYKRENILILGHLFLVSVYIFSGLHKFSRSFLSLVWLNMFLRDFLGLSMDFILKYKLFFVGLFIPFVEVLLALLLLFSKSKRVISYLLMGMHLSILIFIGPFGLKYNSIVWLWNFAMIFILGIIYSKPMEGLNKKTIATNALFLVLWFVLPVFSFWGSWYQYFSFNLYSGKGYQMNICISQNVKELKPYFEAEPNNFCKGSRYINLQEWAFKEIKSAPIPEIEIQRKIAVYLKKKYQKKNIQIILYNMEENKMIKL</sequence>
<feature type="transmembrane region" description="Helical" evidence="1">
    <location>
        <begin position="252"/>
        <end position="274"/>
    </location>
</feature>
<comment type="caution">
    <text evidence="2">The sequence shown here is derived from an EMBL/GenBank/DDBJ whole genome shotgun (WGS) entry which is preliminary data.</text>
</comment>
<proteinExistence type="predicted"/>
<evidence type="ECO:0000313" key="3">
    <source>
        <dbReference type="Proteomes" id="UP000196355"/>
    </source>
</evidence>
<keyword evidence="1" id="KW-0472">Membrane</keyword>
<dbReference type="RefSeq" id="WP_087705834.1">
    <property type="nucleotide sequence ID" value="NZ_MVAG01000024.1"/>
</dbReference>
<feature type="transmembrane region" description="Helical" evidence="1">
    <location>
        <begin position="172"/>
        <end position="191"/>
    </location>
</feature>
<reference evidence="3" key="1">
    <citation type="submission" date="2017-02" db="EMBL/GenBank/DDBJ databases">
        <authorList>
            <person name="Tetz G."/>
            <person name="Tetz V."/>
        </authorList>
    </citation>
    <scope>NUCLEOTIDE SEQUENCE [LARGE SCALE GENOMIC DNA]</scope>
    <source>
        <strain evidence="3">VT16-26</strain>
    </source>
</reference>
<organism evidence="2 3">
    <name type="scientific">Chryseobacterium mucoviscidosis</name>
    <dbReference type="NCBI Taxonomy" id="1945581"/>
    <lineage>
        <taxon>Bacteria</taxon>
        <taxon>Pseudomonadati</taxon>
        <taxon>Bacteroidota</taxon>
        <taxon>Flavobacteriia</taxon>
        <taxon>Flavobacteriales</taxon>
        <taxon>Weeksellaceae</taxon>
        <taxon>Chryseobacterium group</taxon>
        <taxon>Chryseobacterium</taxon>
    </lineage>
</organism>
<keyword evidence="3" id="KW-1185">Reference proteome</keyword>
<name>A0A202CHL5_9FLAO</name>
<gene>
    <name evidence="2" type="ORF">B0E34_00460</name>
</gene>
<feature type="transmembrane region" description="Helical" evidence="1">
    <location>
        <begin position="101"/>
        <end position="117"/>
    </location>
</feature>
<evidence type="ECO:0000256" key="1">
    <source>
        <dbReference type="SAM" id="Phobius"/>
    </source>
</evidence>